<feature type="compositionally biased region" description="Acidic residues" evidence="5">
    <location>
        <begin position="265"/>
        <end position="274"/>
    </location>
</feature>
<dbReference type="SUPFAM" id="SSF47459">
    <property type="entry name" value="HLH, helix-loop-helix DNA-binding domain"/>
    <property type="match status" value="1"/>
</dbReference>
<evidence type="ECO:0000256" key="6">
    <source>
        <dbReference type="SAM" id="Phobius"/>
    </source>
</evidence>
<feature type="domain" description="BHLH" evidence="7">
    <location>
        <begin position="337"/>
        <end position="409"/>
    </location>
</feature>
<keyword evidence="6" id="KW-0812">Transmembrane</keyword>
<dbReference type="Proteomes" id="UP000001744">
    <property type="component" value="Unassembled WGS sequence"/>
</dbReference>
<dbReference type="GO" id="GO:0032936">
    <property type="term" value="C:SREBP-SCAP complex"/>
    <property type="evidence" value="ECO:0007669"/>
    <property type="project" value="EnsemblFungi"/>
</dbReference>
<dbReference type="PROSITE" id="PS50888">
    <property type="entry name" value="BHLH"/>
    <property type="match status" value="1"/>
</dbReference>
<dbReference type="HOGENOM" id="CLU_303504_0_0_1"/>
<evidence type="ECO:0000259" key="7">
    <source>
        <dbReference type="PROSITE" id="PS50888"/>
    </source>
</evidence>
<dbReference type="EMBL" id="KE651168">
    <property type="protein sequence ID" value="EEB06263.2"/>
    <property type="molecule type" value="Genomic_DNA"/>
</dbReference>
<dbReference type="OrthoDB" id="2133190at2759"/>
<evidence type="ECO:0000256" key="2">
    <source>
        <dbReference type="ARBA" id="ARBA00023015"/>
    </source>
</evidence>
<dbReference type="OMA" id="WVYSEQQ"/>
<keyword evidence="6" id="KW-0472">Membrane</keyword>
<dbReference type="SMART" id="SM00353">
    <property type="entry name" value="HLH"/>
    <property type="match status" value="1"/>
</dbReference>
<feature type="region of interest" description="Disordered" evidence="5">
    <location>
        <begin position="260"/>
        <end position="340"/>
    </location>
</feature>
<dbReference type="GO" id="GO:0001216">
    <property type="term" value="F:DNA-binding transcription activator activity"/>
    <property type="evidence" value="ECO:0000318"/>
    <property type="project" value="GO_Central"/>
</dbReference>
<dbReference type="PANTHER" id="PTHR47336">
    <property type="entry name" value="TRANSCRIPTION FACTOR HMS1-RELATED"/>
    <property type="match status" value="1"/>
</dbReference>
<dbReference type="RefSeq" id="XP_002172556.2">
    <property type="nucleotide sequence ID" value="XM_002172520.2"/>
</dbReference>
<dbReference type="GO" id="GO:0032933">
    <property type="term" value="P:SREBP signaling pathway"/>
    <property type="evidence" value="ECO:0007669"/>
    <property type="project" value="EnsemblFungi"/>
</dbReference>
<sequence length="981" mass="107726">MEYNFSQMPPSGVLDPAYLAPAEIELSGRNSFVPGNKSKFHPRPSNAMATASAEHMGSSSMYPNVTVVKDGRNVNPVKSNYGNGNSSKMNSKKEGEYNKYSPFANRCSNLLHDIGGIVEDSPPTLTNTSYSPNSLSLSDMESTMNGWLQPFVFEDAIQGNGNPVMLETANMNPESAAPISSNTANTNMVPMAAPNSINANPMHNVVAPATQATFHENRGGERVVSAATAATIDPSNMHRMQACKPQNVVPYSADENTTVLKTEPDADVSDEGLNDVDLGRKRKHDDSSSDSPINESSGNVPYMSLPEGLDQMKRSKSPGELSTGSTGSSGGLGLNKPKKTAHNMIEKRYRTNLNDRICELRDAVPSLRAAAALRCGSAPDKEDLEGLTPARKLNKGTILAKATEYIRHLENKNRSLIMDNKRLQERLAYYEDSNMSAAAAANQAPVNNMAPQNAIPVQAKPAHHRMMQSPTVNAMGRAALGGMVGLGLFNYFGNDSSQSMYGLASFPLLPSFITSPPSIPMVMNMFKVVLVASAVSYFLYDAWRRISRKGVSSGKVQSAAVHSTVSAPSFLLFRQLSFEKYCTITHTPSSSLSLFVLLSWQTVRAAFCFLLRQQTFLESYASTVPSEQELADIRGLENLMDAQLMGGDTEISRTRMLIVYLSSFSLPSSVYTLMLQAMYVHLIFDDTVVPSAIVNAIAERCWQRAKAMNETSGSKNDSGERLPTHIVNLMQGNTAKEVFTPSMVKRLWKLAGSSCYFDSHRQLPKICDSFVLTPLDAVASWYAEDLLHKLLVTGLQKEVRKSEVDRVLSMVPQGSLVHRETLLAMLLWFPDRTRENLSSILQTYESTLSSYSREGATWLTGSNLFITYPRLCAIHCALSFALLRLGETDDARRMLRSVCVPSADDYDIDLLSFCVYWNTINAFAHVASTPKENNVLEKLALTVRASAGSMKDCDIQFRRQIVSYCISTGKRLQEDLGYESV</sequence>
<keyword evidence="4" id="KW-0539">Nucleus</keyword>
<dbReference type="GO" id="GO:0001228">
    <property type="term" value="F:DNA-binding transcription activator activity, RNA polymerase II-specific"/>
    <property type="evidence" value="ECO:0007669"/>
    <property type="project" value="EnsemblFungi"/>
</dbReference>
<dbReference type="FunFam" id="4.10.280.10:FF:000116">
    <property type="entry name" value="Putative HLH transcription factor"/>
    <property type="match status" value="1"/>
</dbReference>
<accession>B6K0B3</accession>
<dbReference type="GeneID" id="7052380"/>
<keyword evidence="2" id="KW-0805">Transcription regulation</keyword>
<dbReference type="Pfam" id="PF09427">
    <property type="entry name" value="DUF2014"/>
    <property type="match status" value="1"/>
</dbReference>
<dbReference type="GO" id="GO:0045944">
    <property type="term" value="P:positive regulation of transcription by RNA polymerase II"/>
    <property type="evidence" value="ECO:0000318"/>
    <property type="project" value="GO_Central"/>
</dbReference>
<evidence type="ECO:0000256" key="4">
    <source>
        <dbReference type="ARBA" id="ARBA00023242"/>
    </source>
</evidence>
<dbReference type="InterPro" id="IPR019006">
    <property type="entry name" value="Sre1_C"/>
</dbReference>
<feature type="transmembrane region" description="Helical" evidence="6">
    <location>
        <begin position="519"/>
        <end position="540"/>
    </location>
</feature>
<evidence type="ECO:0000256" key="5">
    <source>
        <dbReference type="SAM" id="MobiDB-lite"/>
    </source>
</evidence>
<gene>
    <name evidence="9" type="primary">sre1</name>
    <name evidence="8" type="ORF">SJAG_01307</name>
</gene>
<feature type="transmembrane region" description="Helical" evidence="6">
    <location>
        <begin position="657"/>
        <end position="679"/>
    </location>
</feature>
<dbReference type="CDD" id="cd11399">
    <property type="entry name" value="bHLHzip_scHMS1_like"/>
    <property type="match status" value="1"/>
</dbReference>
<feature type="region of interest" description="Disordered" evidence="5">
    <location>
        <begin position="73"/>
        <end position="94"/>
    </location>
</feature>
<reference evidence="8 10" key="1">
    <citation type="journal article" date="2011" name="Science">
        <title>Comparative functional genomics of the fission yeasts.</title>
        <authorList>
            <person name="Rhind N."/>
            <person name="Chen Z."/>
            <person name="Yassour M."/>
            <person name="Thompson D.A."/>
            <person name="Haas B.J."/>
            <person name="Habib N."/>
            <person name="Wapinski I."/>
            <person name="Roy S."/>
            <person name="Lin M.F."/>
            <person name="Heiman D.I."/>
            <person name="Young S.K."/>
            <person name="Furuya K."/>
            <person name="Guo Y."/>
            <person name="Pidoux A."/>
            <person name="Chen H.M."/>
            <person name="Robbertse B."/>
            <person name="Goldberg J.M."/>
            <person name="Aoki K."/>
            <person name="Bayne E.H."/>
            <person name="Berlin A.M."/>
            <person name="Desjardins C.A."/>
            <person name="Dobbs E."/>
            <person name="Dukaj L."/>
            <person name="Fan L."/>
            <person name="FitzGerald M.G."/>
            <person name="French C."/>
            <person name="Gujja S."/>
            <person name="Hansen K."/>
            <person name="Keifenheim D."/>
            <person name="Levin J.Z."/>
            <person name="Mosher R.A."/>
            <person name="Mueller C.A."/>
            <person name="Pfiffner J."/>
            <person name="Priest M."/>
            <person name="Russ C."/>
            <person name="Smialowska A."/>
            <person name="Swoboda P."/>
            <person name="Sykes S.M."/>
            <person name="Vaughn M."/>
            <person name="Vengrova S."/>
            <person name="Yoder R."/>
            <person name="Zeng Q."/>
            <person name="Allshire R."/>
            <person name="Baulcombe D."/>
            <person name="Birren B.W."/>
            <person name="Brown W."/>
            <person name="Ekwall K."/>
            <person name="Kellis M."/>
            <person name="Leatherwood J."/>
            <person name="Levin H."/>
            <person name="Margalit H."/>
            <person name="Martienssen R."/>
            <person name="Nieduszynski C.A."/>
            <person name="Spatafora J.W."/>
            <person name="Friedman N."/>
            <person name="Dalgaard J.Z."/>
            <person name="Baumann P."/>
            <person name="Niki H."/>
            <person name="Regev A."/>
            <person name="Nusbaum C."/>
        </authorList>
    </citation>
    <scope>NUCLEOTIDE SEQUENCE [LARGE SCALE GENOMIC DNA]</scope>
    <source>
        <strain evidence="10">yFS275 / FY16936</strain>
    </source>
</reference>
<dbReference type="eggNOG" id="KOG2588">
    <property type="taxonomic scope" value="Eukaryota"/>
</dbReference>
<dbReference type="GO" id="GO:0046983">
    <property type="term" value="F:protein dimerization activity"/>
    <property type="evidence" value="ECO:0007669"/>
    <property type="project" value="InterPro"/>
</dbReference>
<evidence type="ECO:0000256" key="1">
    <source>
        <dbReference type="ARBA" id="ARBA00004123"/>
    </source>
</evidence>
<name>B6K0B3_SCHJY</name>
<evidence type="ECO:0000313" key="10">
    <source>
        <dbReference type="Proteomes" id="UP000001744"/>
    </source>
</evidence>
<dbReference type="Pfam" id="PF00010">
    <property type="entry name" value="HLH"/>
    <property type="match status" value="1"/>
</dbReference>
<feature type="compositionally biased region" description="Polar residues" evidence="5">
    <location>
        <begin position="76"/>
        <end position="89"/>
    </location>
</feature>
<dbReference type="GO" id="GO:0005634">
    <property type="term" value="C:nucleus"/>
    <property type="evidence" value="ECO:0000318"/>
    <property type="project" value="GO_Central"/>
</dbReference>
<organism evidence="8 10">
    <name type="scientific">Schizosaccharomyces japonicus (strain yFS275 / FY16936)</name>
    <name type="common">Fission yeast</name>
    <dbReference type="NCBI Taxonomy" id="402676"/>
    <lineage>
        <taxon>Eukaryota</taxon>
        <taxon>Fungi</taxon>
        <taxon>Dikarya</taxon>
        <taxon>Ascomycota</taxon>
        <taxon>Taphrinomycotina</taxon>
        <taxon>Schizosaccharomycetes</taxon>
        <taxon>Schizosaccharomycetales</taxon>
        <taxon>Schizosaccharomycetaceae</taxon>
        <taxon>Schizosaccharomyces</taxon>
    </lineage>
</organism>
<dbReference type="JaponicusDB" id="SJAG_01307">
    <property type="gene designation" value="sre1"/>
</dbReference>
<protein>
    <submittedName>
        <fullName evidence="8">Sterol regulatory element binding protein</fullName>
    </submittedName>
</protein>
<evidence type="ECO:0000313" key="9">
    <source>
        <dbReference type="JaponicusDB" id="SJAG_01307"/>
    </source>
</evidence>
<dbReference type="Gene3D" id="4.10.280.10">
    <property type="entry name" value="Helix-loop-helix DNA-binding domain"/>
    <property type="match status" value="1"/>
</dbReference>
<evidence type="ECO:0000256" key="3">
    <source>
        <dbReference type="ARBA" id="ARBA00023163"/>
    </source>
</evidence>
<dbReference type="AlphaFoldDB" id="B6K0B3"/>
<keyword evidence="3" id="KW-0804">Transcription</keyword>
<evidence type="ECO:0000313" key="8">
    <source>
        <dbReference type="EMBL" id="EEB06263.2"/>
    </source>
</evidence>
<keyword evidence="6" id="KW-1133">Transmembrane helix</keyword>
<proteinExistence type="predicted"/>
<dbReference type="STRING" id="402676.B6K0B3"/>
<dbReference type="InterPro" id="IPR036638">
    <property type="entry name" value="HLH_DNA-bd_sf"/>
</dbReference>
<dbReference type="InterPro" id="IPR011598">
    <property type="entry name" value="bHLH_dom"/>
</dbReference>
<comment type="subcellular location">
    <subcellularLocation>
        <location evidence="1">Nucleus</location>
    </subcellularLocation>
</comment>
<dbReference type="GO" id="GO:0000785">
    <property type="term" value="C:chromatin"/>
    <property type="evidence" value="ECO:0000318"/>
    <property type="project" value="GO_Central"/>
</dbReference>
<keyword evidence="10" id="KW-1185">Reference proteome</keyword>
<dbReference type="GO" id="GO:0000978">
    <property type="term" value="F:RNA polymerase II cis-regulatory region sequence-specific DNA binding"/>
    <property type="evidence" value="ECO:0000318"/>
    <property type="project" value="GO_Central"/>
</dbReference>
<dbReference type="InterPro" id="IPR052099">
    <property type="entry name" value="Regulatory_TF_Diverse"/>
</dbReference>
<dbReference type="PANTHER" id="PTHR47336:SF2">
    <property type="entry name" value="TRANSCRIPTION FACTOR HMS1-RELATED"/>
    <property type="match status" value="1"/>
</dbReference>
<dbReference type="VEuPathDB" id="FungiDB:SJAG_01307"/>